<dbReference type="GO" id="GO:0006123">
    <property type="term" value="P:mitochondrial electron transport, cytochrome c to oxygen"/>
    <property type="evidence" value="ECO:0007669"/>
    <property type="project" value="UniProtKB-UniRule"/>
</dbReference>
<evidence type="ECO:0000256" key="6">
    <source>
        <dbReference type="ARBA" id="ARBA00022792"/>
    </source>
</evidence>
<dbReference type="EMBL" id="JAGFBS010000002">
    <property type="protein sequence ID" value="KAG6380637.1"/>
    <property type="molecule type" value="Genomic_DNA"/>
</dbReference>
<dbReference type="SUPFAM" id="SSF48479">
    <property type="entry name" value="Cytochrome c oxidase subunit E"/>
    <property type="match status" value="1"/>
</dbReference>
<gene>
    <name evidence="14" type="ORF">JVT61DRAFT_5003</name>
</gene>
<name>A0A8I2YZR9_9AGAM</name>
<evidence type="ECO:0000256" key="11">
    <source>
        <dbReference type="ARBA" id="ARBA00070174"/>
    </source>
</evidence>
<evidence type="ECO:0000256" key="3">
    <source>
        <dbReference type="ARBA" id="ARBA00007972"/>
    </source>
</evidence>
<evidence type="ECO:0000256" key="10">
    <source>
        <dbReference type="ARBA" id="ARBA00023136"/>
    </source>
</evidence>
<keyword evidence="6 13" id="KW-0999">Mitochondrion inner membrane</keyword>
<comment type="subunit">
    <text evidence="13">Component of the cytochrome c oxidase (complex IV, CIV), a multisubunit enzyme composed of a catalytic core of 3 subunits and several supernumerary subunits.</text>
</comment>
<evidence type="ECO:0000313" key="14">
    <source>
        <dbReference type="EMBL" id="KAG6380637.1"/>
    </source>
</evidence>
<dbReference type="GO" id="GO:0045277">
    <property type="term" value="C:respiratory chain complex IV"/>
    <property type="evidence" value="ECO:0007669"/>
    <property type="project" value="UniProtKB-UniRule"/>
</dbReference>
<organism evidence="14 15">
    <name type="scientific">Boletus reticuloceps</name>
    <dbReference type="NCBI Taxonomy" id="495285"/>
    <lineage>
        <taxon>Eukaryota</taxon>
        <taxon>Fungi</taxon>
        <taxon>Dikarya</taxon>
        <taxon>Basidiomycota</taxon>
        <taxon>Agaricomycotina</taxon>
        <taxon>Agaricomycetes</taxon>
        <taxon>Agaricomycetidae</taxon>
        <taxon>Boletales</taxon>
        <taxon>Boletineae</taxon>
        <taxon>Boletaceae</taxon>
        <taxon>Boletoideae</taxon>
        <taxon>Boletus</taxon>
    </lineage>
</organism>
<dbReference type="PANTHER" id="PTHR14200:SF11">
    <property type="entry name" value="CYTOCHROME C OXIDASE SUBUNIT 5A, MITOCHONDRIAL"/>
    <property type="match status" value="1"/>
</dbReference>
<evidence type="ECO:0000256" key="7">
    <source>
        <dbReference type="ARBA" id="ARBA00022946"/>
    </source>
</evidence>
<dbReference type="InterPro" id="IPR036545">
    <property type="entry name" value="Cyt_c_oxidase_su5A/6_sf"/>
</dbReference>
<dbReference type="Proteomes" id="UP000683000">
    <property type="component" value="Unassembled WGS sequence"/>
</dbReference>
<keyword evidence="10 13" id="KW-0472">Membrane</keyword>
<dbReference type="Gene3D" id="1.25.40.40">
    <property type="entry name" value="Cytochrome c oxidase, subunit Va/VI"/>
    <property type="match status" value="1"/>
</dbReference>
<comment type="subcellular location">
    <subcellularLocation>
        <location evidence="1 13">Mitochondrion inner membrane</location>
        <topology evidence="1 13">Peripheral membrane protein</topology>
        <orientation evidence="1 13">Matrix side</orientation>
    </subcellularLocation>
</comment>
<keyword evidence="9 13" id="KW-0496">Mitochondrion</keyword>
<evidence type="ECO:0000256" key="13">
    <source>
        <dbReference type="RuleBase" id="RU368103"/>
    </source>
</evidence>
<dbReference type="GO" id="GO:0005743">
    <property type="term" value="C:mitochondrial inner membrane"/>
    <property type="evidence" value="ECO:0007669"/>
    <property type="project" value="UniProtKB-SubCell"/>
</dbReference>
<evidence type="ECO:0000256" key="8">
    <source>
        <dbReference type="ARBA" id="ARBA00023004"/>
    </source>
</evidence>
<comment type="function">
    <text evidence="13">Component of the cytochrome c oxidase, the last enzyme in the mitochondrial electron transport chain which drives oxidative phosphorylation. The respiratory chain contains 3 multisubunit complexes succinate dehydrogenase (complex II, CII), ubiquinol-cytochrome c oxidoreductase (cytochrome b-c1 complex, complex III, CIII) and cytochrome c oxidase (complex IV, CIV), that cooperate to transfer electrons derived from NADH and succinate to molecular oxygen, creating an electrochemical gradient over the inner membrane that drives transmembrane transport and the ATP synthase. Cytochrome c oxidase is the component of the respiratory chain that catalyzes the reduction of oxygen to water. Electrons originating from reduced cytochrome c in the intermembrane space (IMS) are transferred via the dinuclear copper A center (CU(A)) of subunit 2 and heme A of subunit 1 to the active site in subunit 1, a binuclear center (BNC) formed by heme A3 and copper B (CU(B)). The BNC reduces molecular oxygen to 2 water molecules using 4 electrons from cytochrome c in the IMS and 4 protons from the mitochondrial matrix.</text>
</comment>
<comment type="pathway">
    <text evidence="2 13">Energy metabolism; oxidative phosphorylation.</text>
</comment>
<dbReference type="UniPathway" id="UPA00705"/>
<dbReference type="CDD" id="cd00923">
    <property type="entry name" value="Cyt_c_Oxidase_Va"/>
    <property type="match status" value="1"/>
</dbReference>
<evidence type="ECO:0000256" key="4">
    <source>
        <dbReference type="ARBA" id="ARBA00022617"/>
    </source>
</evidence>
<evidence type="ECO:0000256" key="5">
    <source>
        <dbReference type="ARBA" id="ARBA00022723"/>
    </source>
</evidence>
<comment type="caution">
    <text evidence="14">The sequence shown here is derived from an EMBL/GenBank/DDBJ whole genome shotgun (WGS) entry which is preliminary data.</text>
</comment>
<dbReference type="PANTHER" id="PTHR14200">
    <property type="entry name" value="CYTOCHROME C OXIDASE POLYPEPTIDE"/>
    <property type="match status" value="1"/>
</dbReference>
<evidence type="ECO:0000256" key="12">
    <source>
        <dbReference type="ARBA" id="ARBA00082700"/>
    </source>
</evidence>
<keyword evidence="8 13" id="KW-0408">Iron</keyword>
<keyword evidence="5 13" id="KW-0479">Metal-binding</keyword>
<evidence type="ECO:0000256" key="1">
    <source>
        <dbReference type="ARBA" id="ARBA00004443"/>
    </source>
</evidence>
<keyword evidence="7 13" id="KW-0809">Transit peptide</keyword>
<dbReference type="AlphaFoldDB" id="A0A8I2YZR9"/>
<comment type="similarity">
    <text evidence="3 13">Belongs to the cytochrome c oxidase subunit 5A family.</text>
</comment>
<reference evidence="14" key="1">
    <citation type="submission" date="2021-03" db="EMBL/GenBank/DDBJ databases">
        <title>Evolutionary innovations through gain and loss of genes in the ectomycorrhizal Boletales.</title>
        <authorList>
            <person name="Wu G."/>
            <person name="Miyauchi S."/>
            <person name="Morin E."/>
            <person name="Yang Z.-L."/>
            <person name="Xu J."/>
            <person name="Martin F.M."/>
        </authorList>
    </citation>
    <scope>NUCLEOTIDE SEQUENCE</scope>
    <source>
        <strain evidence="14">BR01</strain>
    </source>
</reference>
<evidence type="ECO:0000313" key="15">
    <source>
        <dbReference type="Proteomes" id="UP000683000"/>
    </source>
</evidence>
<sequence length="158" mass="17795">MRIVSSVLRARPTVALRRVAPTLPASVRFSSSDAHSQESFEAFSDRYVAFFQGAEDLFEVQRGLNNCFAHDLVPSPGVIEAAVRAARRVNDYATAVRIFEGVKEKVENKQQYQAYMDELKPLREELGTSLTNAIFFKHFVADLRTCLGVETKEELYSS</sequence>
<protein>
    <recommendedName>
        <fullName evidence="11 13">Cytochrome c oxidase subunit 6, mitochondrial</fullName>
    </recommendedName>
    <alternativeName>
        <fullName evidence="12 13">Cytochrome c oxidase polypeptide VI</fullName>
    </alternativeName>
</protein>
<dbReference type="FunFam" id="1.25.40.40:FF:000001">
    <property type="entry name" value="Cytochrome c oxidase subunit VI"/>
    <property type="match status" value="1"/>
</dbReference>
<accession>A0A8I2YZR9</accession>
<keyword evidence="15" id="KW-1185">Reference proteome</keyword>
<proteinExistence type="inferred from homology"/>
<evidence type="ECO:0000256" key="9">
    <source>
        <dbReference type="ARBA" id="ARBA00023128"/>
    </source>
</evidence>
<dbReference type="Pfam" id="PF02284">
    <property type="entry name" value="COX5A"/>
    <property type="match status" value="1"/>
</dbReference>
<dbReference type="OrthoDB" id="5778907at2759"/>
<evidence type="ECO:0000256" key="2">
    <source>
        <dbReference type="ARBA" id="ARBA00004673"/>
    </source>
</evidence>
<dbReference type="InterPro" id="IPR003204">
    <property type="entry name" value="Cyt_c_oxidase_su5A/6"/>
</dbReference>
<dbReference type="GO" id="GO:0046872">
    <property type="term" value="F:metal ion binding"/>
    <property type="evidence" value="ECO:0007669"/>
    <property type="project" value="UniProtKB-UniRule"/>
</dbReference>
<keyword evidence="4 13" id="KW-0349">Heme</keyword>